<dbReference type="Gene3D" id="1.10.390.10">
    <property type="entry name" value="Neutral Protease Domain 2"/>
    <property type="match status" value="1"/>
</dbReference>
<keyword evidence="9" id="KW-0175">Coiled coil</keyword>
<dbReference type="InterPro" id="IPR014782">
    <property type="entry name" value="Peptidase_M1_dom"/>
</dbReference>
<keyword evidence="6" id="KW-0378">Hydrolase</keyword>
<dbReference type="Pfam" id="PF13646">
    <property type="entry name" value="HEAT_2"/>
    <property type="match status" value="2"/>
</dbReference>
<evidence type="ECO:0000256" key="6">
    <source>
        <dbReference type="ARBA" id="ARBA00022801"/>
    </source>
</evidence>
<comment type="cofactor">
    <cofactor evidence="1">
        <name>Zn(2+)</name>
        <dbReference type="ChEBI" id="CHEBI:29105"/>
    </cofactor>
</comment>
<feature type="domain" description="Peptidase M1 membrane alanine aminopeptidase" evidence="10">
    <location>
        <begin position="240"/>
        <end position="457"/>
    </location>
</feature>
<evidence type="ECO:0000256" key="2">
    <source>
        <dbReference type="ARBA" id="ARBA00010136"/>
    </source>
</evidence>
<dbReference type="InterPro" id="IPR004155">
    <property type="entry name" value="PBS_lyase_HEAT"/>
</dbReference>
<keyword evidence="5" id="KW-0479">Metal-binding</keyword>
<sequence>MPYYVSFDRAGYLIGRNFVYPDYRLQFPKYYGYTLRHLRAQIRIKVNEKAIEGLSEYNIDIPPGKNFIELNAAEMRIVSVKVDGQDTKFEYDGRTLRIYVNSGSHVAQVSYEAKPRKGLYFVLPDEHYRDRVPMVWTQGESEDNHYWLPMPDYPNAKFTSELLIIVPKPWTAVSNGILVETKDLGNELLWHWRLDKPHSAYLVALAAGEFEVVKEDCDGITIEHYVPRGHSNRARFSFYRTCDMIKFYSEYTGVKYPWPNYKHVAVSEFIYGGMENTTITIVTDTTLHDEHAHCPGSKFPCPGMEDFTSDGLVAHELAHQWFGDYVTTKDWANIWLNEAFATYFEALYMEYAKGRDEFLYELYQNLRSYLNEYGNRYARPIVTRLYKDPEEMFDRHTYEKGSLVLHALRNLLGDEAFRKGINLYLTRHAHSNADTEDLRKALEEVSGQPLDWFFTQFVYSSGHPVIKYSWSYDPGNKFIKLSVSQTQGDDSYPIYRLPLEFEIKYPSGKVDIFRFELNEREVAIYIPTSERPQYICLDPQFKLGVKSVSSDKGFEEAIAELSSDNLMCRLEAIDALAKDGSARSVDGLSKALMGDTFWGVRAEAARALGRVGTEDALKALLNVLSNEIHPRVRQAIVEALGNFKGNENVAKVLVSVLENTSESYYVRSRVAQSLGKLGIPDYSRYLIKALDYPSHNYVITQGALQGLSELGTDEAIDTLIKYTELGKPTLVRMIATQSLGKFIGIRRVYDRVRELLRDQYYRVRYAAVSAAESSLDPRFLDILDDLASKDLDGRIRRYARDVARKIREHMQRGVEYARLREEIERIREEQRRIMDRMDRMEAKG</sequence>
<dbReference type="eggNOG" id="arCOG02969">
    <property type="taxonomic scope" value="Archaea"/>
</dbReference>
<dbReference type="HOGENOM" id="CLU_014298_0_1_2"/>
<dbReference type="SUPFAM" id="SSF55486">
    <property type="entry name" value="Metalloproteases ('zincins'), catalytic domain"/>
    <property type="match status" value="1"/>
</dbReference>
<dbReference type="SUPFAM" id="SSF48371">
    <property type="entry name" value="ARM repeat"/>
    <property type="match status" value="1"/>
</dbReference>
<dbReference type="SMART" id="SM00567">
    <property type="entry name" value="EZ_HEAT"/>
    <property type="match status" value="6"/>
</dbReference>
<feature type="domain" description="Aminopeptidase N-like N-terminal" evidence="11">
    <location>
        <begin position="40"/>
        <end position="202"/>
    </location>
</feature>
<dbReference type="PANTHER" id="PTHR11533:SF174">
    <property type="entry name" value="PUROMYCIN-SENSITIVE AMINOPEPTIDASE-RELATED"/>
    <property type="match status" value="1"/>
</dbReference>
<dbReference type="GeneID" id="10287741"/>
<dbReference type="Pfam" id="PF17900">
    <property type="entry name" value="Peptidase_M1_N"/>
    <property type="match status" value="1"/>
</dbReference>
<dbReference type="GO" id="GO:0043171">
    <property type="term" value="P:peptide catabolic process"/>
    <property type="evidence" value="ECO:0007669"/>
    <property type="project" value="TreeGrafter"/>
</dbReference>
<feature type="coiled-coil region" evidence="9">
    <location>
        <begin position="816"/>
        <end position="843"/>
    </location>
</feature>
<reference evidence="12 13" key="1">
    <citation type="journal article" date="2011" name="J. Bacteriol.">
        <title>Complete genome sequence of 'Vulcanisaeta moutnovskia' strain 768-28, a novel member of the hyperthermophilic crenarchaeal genus vulcanisaeta.</title>
        <authorList>
            <person name="Gumerov V.M."/>
            <person name="Mardanov A.V."/>
            <person name="Beletsky A.V."/>
            <person name="Prokofeva M.I."/>
            <person name="Bonch-Osmolovskaya E.A."/>
            <person name="Ravin N.V."/>
            <person name="Skryabin K.G."/>
        </authorList>
    </citation>
    <scope>NUCLEOTIDE SEQUENCE [LARGE SCALE GENOMIC DNA]</scope>
    <source>
        <strain evidence="12 13">768-28</strain>
    </source>
</reference>
<dbReference type="CDD" id="cd09603">
    <property type="entry name" value="M1_APN_like"/>
    <property type="match status" value="1"/>
</dbReference>
<dbReference type="InterPro" id="IPR001930">
    <property type="entry name" value="Peptidase_M1"/>
</dbReference>
<evidence type="ECO:0000313" key="12">
    <source>
        <dbReference type="EMBL" id="ADY00305.1"/>
    </source>
</evidence>
<dbReference type="Gene3D" id="2.60.40.1730">
    <property type="entry name" value="tricorn interacting facor f3 domain"/>
    <property type="match status" value="1"/>
</dbReference>
<evidence type="ECO:0000256" key="3">
    <source>
        <dbReference type="ARBA" id="ARBA00022438"/>
    </source>
</evidence>
<name>F0QSF4_VULM7</name>
<evidence type="ECO:0000259" key="11">
    <source>
        <dbReference type="Pfam" id="PF17900"/>
    </source>
</evidence>
<dbReference type="GO" id="GO:0005737">
    <property type="term" value="C:cytoplasm"/>
    <property type="evidence" value="ECO:0007669"/>
    <property type="project" value="TreeGrafter"/>
</dbReference>
<dbReference type="GO" id="GO:0005615">
    <property type="term" value="C:extracellular space"/>
    <property type="evidence" value="ECO:0007669"/>
    <property type="project" value="TreeGrafter"/>
</dbReference>
<gene>
    <name evidence="12" type="ordered locus">VMUT_0089</name>
</gene>
<dbReference type="InterPro" id="IPR050344">
    <property type="entry name" value="Peptidase_M1_aminopeptidases"/>
</dbReference>
<keyword evidence="4" id="KW-0645">Protease</keyword>
<evidence type="ECO:0000256" key="9">
    <source>
        <dbReference type="SAM" id="Coils"/>
    </source>
</evidence>
<dbReference type="InterPro" id="IPR042097">
    <property type="entry name" value="Aminopeptidase_N-like_N_sf"/>
</dbReference>
<dbReference type="GO" id="GO:0008270">
    <property type="term" value="F:zinc ion binding"/>
    <property type="evidence" value="ECO:0007669"/>
    <property type="project" value="InterPro"/>
</dbReference>
<proteinExistence type="inferred from homology"/>
<organism evidence="12 13">
    <name type="scientific">Vulcanisaeta moutnovskia (strain 768-28)</name>
    <dbReference type="NCBI Taxonomy" id="985053"/>
    <lineage>
        <taxon>Archaea</taxon>
        <taxon>Thermoproteota</taxon>
        <taxon>Thermoprotei</taxon>
        <taxon>Thermoproteales</taxon>
        <taxon>Thermoproteaceae</taxon>
        <taxon>Vulcanisaeta</taxon>
    </lineage>
</organism>
<protein>
    <submittedName>
        <fullName evidence="12">Peptidase M1 membrane alanine aminopeptidase</fullName>
    </submittedName>
</protein>
<dbReference type="PANTHER" id="PTHR11533">
    <property type="entry name" value="PROTEASE M1 ZINC METALLOPROTEASE"/>
    <property type="match status" value="1"/>
</dbReference>
<dbReference type="Proteomes" id="UP000007485">
    <property type="component" value="Chromosome"/>
</dbReference>
<keyword evidence="3 12" id="KW-0031">Aminopeptidase</keyword>
<comment type="similarity">
    <text evidence="2">Belongs to the peptidase M1 family.</text>
</comment>
<dbReference type="InterPro" id="IPR011989">
    <property type="entry name" value="ARM-like"/>
</dbReference>
<keyword evidence="13" id="KW-1185">Reference proteome</keyword>
<dbReference type="GO" id="GO:0016020">
    <property type="term" value="C:membrane"/>
    <property type="evidence" value="ECO:0007669"/>
    <property type="project" value="TreeGrafter"/>
</dbReference>
<evidence type="ECO:0000256" key="1">
    <source>
        <dbReference type="ARBA" id="ARBA00001947"/>
    </source>
</evidence>
<dbReference type="GO" id="GO:0042277">
    <property type="term" value="F:peptide binding"/>
    <property type="evidence" value="ECO:0007669"/>
    <property type="project" value="TreeGrafter"/>
</dbReference>
<dbReference type="Pfam" id="PF01433">
    <property type="entry name" value="Peptidase_M1"/>
    <property type="match status" value="1"/>
</dbReference>
<dbReference type="EMBL" id="CP002529">
    <property type="protein sequence ID" value="ADY00305.1"/>
    <property type="molecule type" value="Genomic_DNA"/>
</dbReference>
<dbReference type="PRINTS" id="PR00756">
    <property type="entry name" value="ALADIPTASE"/>
</dbReference>
<keyword evidence="7" id="KW-0862">Zinc</keyword>
<evidence type="ECO:0000256" key="8">
    <source>
        <dbReference type="ARBA" id="ARBA00023049"/>
    </source>
</evidence>
<dbReference type="AlphaFoldDB" id="F0QSF4"/>
<keyword evidence="8" id="KW-0482">Metalloprotease</keyword>
<dbReference type="GO" id="GO:0070006">
    <property type="term" value="F:metalloaminopeptidase activity"/>
    <property type="evidence" value="ECO:0007669"/>
    <property type="project" value="TreeGrafter"/>
</dbReference>
<accession>F0QSF4</accession>
<evidence type="ECO:0000256" key="4">
    <source>
        <dbReference type="ARBA" id="ARBA00022670"/>
    </source>
</evidence>
<dbReference type="SUPFAM" id="SSF63737">
    <property type="entry name" value="Leukotriene A4 hydrolase N-terminal domain"/>
    <property type="match status" value="1"/>
</dbReference>
<dbReference type="GO" id="GO:0006508">
    <property type="term" value="P:proteolysis"/>
    <property type="evidence" value="ECO:0007669"/>
    <property type="project" value="UniProtKB-KW"/>
</dbReference>
<dbReference type="FunFam" id="1.10.390.10:FF:000013">
    <property type="entry name" value="Aminopeptidase N"/>
    <property type="match status" value="1"/>
</dbReference>
<dbReference type="STRING" id="985053.VMUT_0089"/>
<evidence type="ECO:0000256" key="7">
    <source>
        <dbReference type="ARBA" id="ARBA00022833"/>
    </source>
</evidence>
<dbReference type="RefSeq" id="WP_013603469.1">
    <property type="nucleotide sequence ID" value="NC_015151.1"/>
</dbReference>
<dbReference type="InterPro" id="IPR045357">
    <property type="entry name" value="Aminopeptidase_N-like_N"/>
</dbReference>
<dbReference type="InterPro" id="IPR027268">
    <property type="entry name" value="Peptidase_M4/M1_CTD_sf"/>
</dbReference>
<evidence type="ECO:0000259" key="10">
    <source>
        <dbReference type="Pfam" id="PF01433"/>
    </source>
</evidence>
<evidence type="ECO:0000313" key="13">
    <source>
        <dbReference type="Proteomes" id="UP000007485"/>
    </source>
</evidence>
<dbReference type="InterPro" id="IPR016024">
    <property type="entry name" value="ARM-type_fold"/>
</dbReference>
<evidence type="ECO:0000256" key="5">
    <source>
        <dbReference type="ARBA" id="ARBA00022723"/>
    </source>
</evidence>
<dbReference type="Gene3D" id="1.25.10.10">
    <property type="entry name" value="Leucine-rich Repeat Variant"/>
    <property type="match status" value="2"/>
</dbReference>
<dbReference type="KEGG" id="vmo:VMUT_0089"/>